<evidence type="ECO:0000313" key="3">
    <source>
        <dbReference type="Proteomes" id="UP000186922"/>
    </source>
</evidence>
<organism evidence="2 3">
    <name type="scientific">Ramazzottius varieornatus</name>
    <name type="common">Water bear</name>
    <name type="synonym">Tardigrade</name>
    <dbReference type="NCBI Taxonomy" id="947166"/>
    <lineage>
        <taxon>Eukaryota</taxon>
        <taxon>Metazoa</taxon>
        <taxon>Ecdysozoa</taxon>
        <taxon>Tardigrada</taxon>
        <taxon>Eutardigrada</taxon>
        <taxon>Parachela</taxon>
        <taxon>Hypsibioidea</taxon>
        <taxon>Ramazzottiidae</taxon>
        <taxon>Ramazzottius</taxon>
    </lineage>
</organism>
<dbReference type="AlphaFoldDB" id="A0A1D1URA3"/>
<gene>
    <name evidence="2" type="primary">RvY_01511-1</name>
    <name evidence="2" type="synonym">RvY_01511.1</name>
    <name evidence="2" type="ORF">RvY_01511</name>
</gene>
<evidence type="ECO:0000256" key="1">
    <source>
        <dbReference type="SAM" id="Phobius"/>
    </source>
</evidence>
<keyword evidence="1" id="KW-0812">Transmembrane</keyword>
<dbReference type="EMBL" id="BDGG01000001">
    <property type="protein sequence ID" value="GAU88893.1"/>
    <property type="molecule type" value="Genomic_DNA"/>
</dbReference>
<accession>A0A1D1URA3</accession>
<keyword evidence="1" id="KW-0472">Membrane</keyword>
<evidence type="ECO:0000313" key="2">
    <source>
        <dbReference type="EMBL" id="GAU88893.1"/>
    </source>
</evidence>
<feature type="transmembrane region" description="Helical" evidence="1">
    <location>
        <begin position="12"/>
        <end position="31"/>
    </location>
</feature>
<dbReference type="OrthoDB" id="10463964at2759"/>
<reference evidence="2 3" key="1">
    <citation type="journal article" date="2016" name="Nat. Commun.">
        <title>Extremotolerant tardigrade genome and improved radiotolerance of human cultured cells by tardigrade-unique protein.</title>
        <authorList>
            <person name="Hashimoto T."/>
            <person name="Horikawa D.D."/>
            <person name="Saito Y."/>
            <person name="Kuwahara H."/>
            <person name="Kozuka-Hata H."/>
            <person name="Shin-I T."/>
            <person name="Minakuchi Y."/>
            <person name="Ohishi K."/>
            <person name="Motoyama A."/>
            <person name="Aizu T."/>
            <person name="Enomoto A."/>
            <person name="Kondo K."/>
            <person name="Tanaka S."/>
            <person name="Hara Y."/>
            <person name="Koshikawa S."/>
            <person name="Sagara H."/>
            <person name="Miura T."/>
            <person name="Yokobori S."/>
            <person name="Miyagawa K."/>
            <person name="Suzuki Y."/>
            <person name="Kubo T."/>
            <person name="Oyama M."/>
            <person name="Kohara Y."/>
            <person name="Fujiyama A."/>
            <person name="Arakawa K."/>
            <person name="Katayama T."/>
            <person name="Toyoda A."/>
            <person name="Kunieda T."/>
        </authorList>
    </citation>
    <scope>NUCLEOTIDE SEQUENCE [LARGE SCALE GENOMIC DNA]</scope>
    <source>
        <strain evidence="2 3">YOKOZUNA-1</strain>
    </source>
</reference>
<feature type="transmembrane region" description="Helical" evidence="1">
    <location>
        <begin position="139"/>
        <end position="164"/>
    </location>
</feature>
<proteinExistence type="predicted"/>
<keyword evidence="1" id="KW-1133">Transmembrane helix</keyword>
<name>A0A1D1URA3_RAMVA</name>
<dbReference type="Proteomes" id="UP000186922">
    <property type="component" value="Unassembled WGS sequence"/>
</dbReference>
<keyword evidence="3" id="KW-1185">Reference proteome</keyword>
<sequence length="255" mass="29126">MMGYVHQNWTHGTLVAVLFWAFSTGLGAALMDEYKTKPTMRFSSANLYMGMMFVSIITTIIPFGFIFCGLIMEVDAPEVINPVPSVVYRVLSCQDDPQADKFADAMNSSSLVPPTLREDCEYFTTYLLPSFQFDTMLKWAGYCLTLISMLVGIVVWFYGLYCYFARLACVRKIFRSGGQLECIPYEFKSSWSIVVNGHLEDPILEMKMMAYFTDMRRRREEKLEDFLDEAVRSSVQIHRLSLALARPVLSTVAET</sequence>
<feature type="transmembrane region" description="Helical" evidence="1">
    <location>
        <begin position="52"/>
        <end position="72"/>
    </location>
</feature>
<protein>
    <submittedName>
        <fullName evidence="2">Uncharacterized protein</fullName>
    </submittedName>
</protein>
<comment type="caution">
    <text evidence="2">The sequence shown here is derived from an EMBL/GenBank/DDBJ whole genome shotgun (WGS) entry which is preliminary data.</text>
</comment>